<protein>
    <submittedName>
        <fullName evidence="2">Uncharacterized protein</fullName>
    </submittedName>
</protein>
<sequence length="136" mass="15369">MNRNIRIILYGIIVWLIPFLVAIPFYSPDGTIQVSDQLFKSIMIVTGSIVGAYLLIRLFSDIQEKFIQTGWIIGGIWLIINWFLDAVILLPLNGMDPATYFSQIGLRYLMIPVMSIMGGYIGENAKKGRIDPSAYH</sequence>
<gene>
    <name evidence="2" type="ORF">DLD82_06105</name>
</gene>
<name>A0A2V2NHT2_9EURY</name>
<reference evidence="2 3" key="1">
    <citation type="submission" date="2018-05" db="EMBL/GenBank/DDBJ databases">
        <title>Draft genome of Methanospirillum stamsii Pt1.</title>
        <authorList>
            <person name="Dueholm M.S."/>
            <person name="Nielsen P.H."/>
            <person name="Bakmann L.F."/>
            <person name="Otzen D.E."/>
        </authorList>
    </citation>
    <scope>NUCLEOTIDE SEQUENCE [LARGE SCALE GENOMIC DNA]</scope>
    <source>
        <strain evidence="2 3">Pt1</strain>
    </source>
</reference>
<keyword evidence="3" id="KW-1185">Reference proteome</keyword>
<evidence type="ECO:0000313" key="3">
    <source>
        <dbReference type="Proteomes" id="UP000245934"/>
    </source>
</evidence>
<feature type="transmembrane region" description="Helical" evidence="1">
    <location>
        <begin position="7"/>
        <end position="26"/>
    </location>
</feature>
<accession>A0A2V2NHT2</accession>
<dbReference type="EMBL" id="QGMZ01000012">
    <property type="protein sequence ID" value="PWR75151.1"/>
    <property type="molecule type" value="Genomic_DNA"/>
</dbReference>
<dbReference type="AlphaFoldDB" id="A0A2V2NHT2"/>
<feature type="transmembrane region" description="Helical" evidence="1">
    <location>
        <begin position="38"/>
        <end position="59"/>
    </location>
</feature>
<dbReference type="Proteomes" id="UP000245934">
    <property type="component" value="Unassembled WGS sequence"/>
</dbReference>
<keyword evidence="1" id="KW-1133">Transmembrane helix</keyword>
<feature type="transmembrane region" description="Helical" evidence="1">
    <location>
        <begin position="104"/>
        <end position="122"/>
    </location>
</feature>
<dbReference type="OrthoDB" id="60662at2157"/>
<feature type="transmembrane region" description="Helical" evidence="1">
    <location>
        <begin position="71"/>
        <end position="92"/>
    </location>
</feature>
<keyword evidence="1" id="KW-0472">Membrane</keyword>
<proteinExistence type="predicted"/>
<organism evidence="2 3">
    <name type="scientific">Methanospirillum stamsii</name>
    <dbReference type="NCBI Taxonomy" id="1277351"/>
    <lineage>
        <taxon>Archaea</taxon>
        <taxon>Methanobacteriati</taxon>
        <taxon>Methanobacteriota</taxon>
        <taxon>Stenosarchaea group</taxon>
        <taxon>Methanomicrobia</taxon>
        <taxon>Methanomicrobiales</taxon>
        <taxon>Methanospirillaceae</taxon>
        <taxon>Methanospirillum</taxon>
    </lineage>
</organism>
<dbReference type="GeneID" id="97609041"/>
<evidence type="ECO:0000256" key="1">
    <source>
        <dbReference type="SAM" id="Phobius"/>
    </source>
</evidence>
<comment type="caution">
    <text evidence="2">The sequence shown here is derived from an EMBL/GenBank/DDBJ whole genome shotgun (WGS) entry which is preliminary data.</text>
</comment>
<dbReference type="RefSeq" id="WP_109940229.1">
    <property type="nucleotide sequence ID" value="NZ_CP176366.1"/>
</dbReference>
<evidence type="ECO:0000313" key="2">
    <source>
        <dbReference type="EMBL" id="PWR75151.1"/>
    </source>
</evidence>
<keyword evidence="1" id="KW-0812">Transmembrane</keyword>